<dbReference type="OrthoDB" id="9795206at2"/>
<dbReference type="PANTHER" id="PTHR43792">
    <property type="entry name" value="GNAT FAMILY, PUTATIVE (AFU_ORTHOLOGUE AFUA_3G00765)-RELATED-RELATED"/>
    <property type="match status" value="1"/>
</dbReference>
<evidence type="ECO:0000313" key="5">
    <source>
        <dbReference type="EMBL" id="RBO99911.1"/>
    </source>
</evidence>
<dbReference type="PANTHER" id="PTHR43792:SF8">
    <property type="entry name" value="[RIBOSOMAL PROTEIN US5]-ALANINE N-ACETYLTRANSFERASE"/>
    <property type="match status" value="1"/>
</dbReference>
<dbReference type="Proteomes" id="UP000252254">
    <property type="component" value="Unassembled WGS sequence"/>
</dbReference>
<comment type="caution">
    <text evidence="5">The sequence shown here is derived from an EMBL/GenBank/DDBJ whole genome shotgun (WGS) entry which is preliminary data.</text>
</comment>
<dbReference type="SUPFAM" id="SSF55729">
    <property type="entry name" value="Acyl-CoA N-acyltransferases (Nat)"/>
    <property type="match status" value="1"/>
</dbReference>
<dbReference type="PROSITE" id="PS51186">
    <property type="entry name" value="GNAT"/>
    <property type="match status" value="1"/>
</dbReference>
<gene>
    <name evidence="5" type="ORF">DES48_103238</name>
</gene>
<proteinExistence type="inferred from homology"/>
<dbReference type="GO" id="GO:0005737">
    <property type="term" value="C:cytoplasm"/>
    <property type="evidence" value="ECO:0007669"/>
    <property type="project" value="TreeGrafter"/>
</dbReference>
<dbReference type="RefSeq" id="WP_113868089.1">
    <property type="nucleotide sequence ID" value="NZ_BAABQN010000004.1"/>
</dbReference>
<feature type="domain" description="N-acetyltransferase" evidence="4">
    <location>
        <begin position="9"/>
        <end position="181"/>
    </location>
</feature>
<keyword evidence="6" id="KW-1185">Reference proteome</keyword>
<evidence type="ECO:0000256" key="3">
    <source>
        <dbReference type="ARBA" id="ARBA00038502"/>
    </source>
</evidence>
<dbReference type="InterPro" id="IPR051531">
    <property type="entry name" value="N-acetyltransferase"/>
</dbReference>
<comment type="similarity">
    <text evidence="3">Belongs to the acetyltransferase family. RimJ subfamily.</text>
</comment>
<sequence length="181" mass="20799">MNKWIGKNIYIRALQKEDAQALLEINIENREIFDRYSPVNRSDDDFTLENHEKQIQEGEDSWDGDKGYNFGIFINESNKLVGTVSLFLIERGTAEKCMVGYGLDHRYSGNGYMTEAVKLVTAFAFEDKAFHRIEAGVMPRNTASIRVLESCGFYREGTLRDQLKINGKFEDHHIYSLLATD</sequence>
<evidence type="ECO:0000259" key="4">
    <source>
        <dbReference type="PROSITE" id="PS51186"/>
    </source>
</evidence>
<protein>
    <submittedName>
        <fullName evidence="5">Ribosomal-protein-alanine N-acetyltransferase</fullName>
    </submittedName>
</protein>
<reference evidence="5 6" key="1">
    <citation type="submission" date="2018-06" db="EMBL/GenBank/DDBJ databases">
        <title>Genomic Encyclopedia of Type Strains, Phase IV (KMG-IV): sequencing the most valuable type-strain genomes for metagenomic binning, comparative biology and taxonomic classification.</title>
        <authorList>
            <person name="Goeker M."/>
        </authorList>
    </citation>
    <scope>NUCLEOTIDE SEQUENCE [LARGE SCALE GENOMIC DNA]</scope>
    <source>
        <strain evidence="5 6">DSM 15140</strain>
    </source>
</reference>
<dbReference type="AlphaFoldDB" id="A0A366EC09"/>
<name>A0A366EC09_9BACI</name>
<accession>A0A366EC09</accession>
<evidence type="ECO:0000256" key="2">
    <source>
        <dbReference type="ARBA" id="ARBA00023315"/>
    </source>
</evidence>
<evidence type="ECO:0000256" key="1">
    <source>
        <dbReference type="ARBA" id="ARBA00022679"/>
    </source>
</evidence>
<evidence type="ECO:0000313" key="6">
    <source>
        <dbReference type="Proteomes" id="UP000252254"/>
    </source>
</evidence>
<dbReference type="EMBL" id="QNRI01000003">
    <property type="protein sequence ID" value="RBO99911.1"/>
    <property type="molecule type" value="Genomic_DNA"/>
</dbReference>
<dbReference type="InterPro" id="IPR016181">
    <property type="entry name" value="Acyl_CoA_acyltransferase"/>
</dbReference>
<dbReference type="STRING" id="200904.GCA_900168775_00093"/>
<dbReference type="Gene3D" id="3.40.630.30">
    <property type="match status" value="1"/>
</dbReference>
<dbReference type="Pfam" id="PF13302">
    <property type="entry name" value="Acetyltransf_3"/>
    <property type="match status" value="1"/>
</dbReference>
<organism evidence="5 6">
    <name type="scientific">Paraliobacillus ryukyuensis</name>
    <dbReference type="NCBI Taxonomy" id="200904"/>
    <lineage>
        <taxon>Bacteria</taxon>
        <taxon>Bacillati</taxon>
        <taxon>Bacillota</taxon>
        <taxon>Bacilli</taxon>
        <taxon>Bacillales</taxon>
        <taxon>Bacillaceae</taxon>
        <taxon>Paraliobacillus</taxon>
    </lineage>
</organism>
<dbReference type="InterPro" id="IPR000182">
    <property type="entry name" value="GNAT_dom"/>
</dbReference>
<dbReference type="GO" id="GO:0008999">
    <property type="term" value="F:protein-N-terminal-alanine acetyltransferase activity"/>
    <property type="evidence" value="ECO:0007669"/>
    <property type="project" value="TreeGrafter"/>
</dbReference>
<keyword evidence="1 5" id="KW-0808">Transferase</keyword>
<keyword evidence="2" id="KW-0012">Acyltransferase</keyword>